<sequence>MSLRIISPERASRSNDGPTVVRYIGVFKGLYNCFTGAFAQTAVMGTWAGLTASAVYVLGNKVSPRHSSMFWKSYLAWFSITRCLWMNRAGRFLRPSLPQSWQEYLLKSLTSGCLRWHNPHDNLLVVASKSTILPSEPVVFLNEPHGVGNGIVSLLHFVMNSRGKYPSKTSTHISPVVLGSKNVCLVPFLAEFCWIFCGENGFEFAEDVKDLKGALASGRDVTLVPSGFSTIGTGGNIDWSRRRKFFQLLYDCADEEQRTVNLMPIVWFYELCSYTWYSSSHPAMEKLRVKLRLPIGAFAFGHNPILFYLPKRGPQLIGVGNFIKVTPQTEHDVPKLKFQLKKKYDRVFEECRVVWNSEKECKVPRMVAANEWNFVI</sequence>
<dbReference type="Proteomes" id="UP001165085">
    <property type="component" value="Unassembled WGS sequence"/>
</dbReference>
<dbReference type="EMBL" id="BRXY01000476">
    <property type="protein sequence ID" value="GMH96869.1"/>
    <property type="molecule type" value="Genomic_DNA"/>
</dbReference>
<dbReference type="OrthoDB" id="190677at2759"/>
<proteinExistence type="predicted"/>
<name>A0A9W7BUE1_9STRA</name>
<evidence type="ECO:0000313" key="1">
    <source>
        <dbReference type="EMBL" id="GMH96869.1"/>
    </source>
</evidence>
<gene>
    <name evidence="1" type="ORF">TrST_g13402</name>
</gene>
<dbReference type="AlphaFoldDB" id="A0A9W7BUE1"/>
<keyword evidence="2" id="KW-1185">Reference proteome</keyword>
<comment type="caution">
    <text evidence="1">The sequence shown here is derived from an EMBL/GenBank/DDBJ whole genome shotgun (WGS) entry which is preliminary data.</text>
</comment>
<protein>
    <submittedName>
        <fullName evidence="1">Uncharacterized protein</fullName>
    </submittedName>
</protein>
<accession>A0A9W7BUE1</accession>
<reference evidence="2" key="1">
    <citation type="journal article" date="2023" name="Commun. Biol.">
        <title>Genome analysis of Parmales, the sister group of diatoms, reveals the evolutionary specialization of diatoms from phago-mixotrophs to photoautotrophs.</title>
        <authorList>
            <person name="Ban H."/>
            <person name="Sato S."/>
            <person name="Yoshikawa S."/>
            <person name="Yamada K."/>
            <person name="Nakamura Y."/>
            <person name="Ichinomiya M."/>
            <person name="Sato N."/>
            <person name="Blanc-Mathieu R."/>
            <person name="Endo H."/>
            <person name="Kuwata A."/>
            <person name="Ogata H."/>
        </authorList>
    </citation>
    <scope>NUCLEOTIDE SEQUENCE [LARGE SCALE GENOMIC DNA]</scope>
    <source>
        <strain evidence="2">NIES 3701</strain>
    </source>
</reference>
<evidence type="ECO:0000313" key="2">
    <source>
        <dbReference type="Proteomes" id="UP001165085"/>
    </source>
</evidence>
<organism evidence="1 2">
    <name type="scientific">Triparma strigata</name>
    <dbReference type="NCBI Taxonomy" id="1606541"/>
    <lineage>
        <taxon>Eukaryota</taxon>
        <taxon>Sar</taxon>
        <taxon>Stramenopiles</taxon>
        <taxon>Ochrophyta</taxon>
        <taxon>Bolidophyceae</taxon>
        <taxon>Parmales</taxon>
        <taxon>Triparmaceae</taxon>
        <taxon>Triparma</taxon>
    </lineage>
</organism>